<evidence type="ECO:0000256" key="1">
    <source>
        <dbReference type="SAM" id="MobiDB-lite"/>
    </source>
</evidence>
<accession>A0A8S9IL52</accession>
<reference evidence="2" key="1">
    <citation type="submission" date="2019-12" db="EMBL/GenBank/DDBJ databases">
        <title>Genome sequencing and annotation of Brassica cretica.</title>
        <authorList>
            <person name="Studholme D.J."/>
            <person name="Sarris P.F."/>
        </authorList>
    </citation>
    <scope>NUCLEOTIDE SEQUENCE</scope>
    <source>
        <strain evidence="2">PFS-102/07</strain>
        <tissue evidence="2">Leaf</tissue>
    </source>
</reference>
<proteinExistence type="predicted"/>
<name>A0A8S9IL52_BRACR</name>
<protein>
    <submittedName>
        <fullName evidence="2">Uncharacterized protein</fullName>
    </submittedName>
</protein>
<dbReference type="EMBL" id="QGKY02001015">
    <property type="protein sequence ID" value="KAF2570052.1"/>
    <property type="molecule type" value="Genomic_DNA"/>
</dbReference>
<gene>
    <name evidence="2" type="ORF">F2Q70_00003584</name>
</gene>
<dbReference type="AlphaFoldDB" id="A0A8S9IL52"/>
<evidence type="ECO:0000313" key="2">
    <source>
        <dbReference type="EMBL" id="KAF2570052.1"/>
    </source>
</evidence>
<feature type="compositionally biased region" description="Basic and acidic residues" evidence="1">
    <location>
        <begin position="38"/>
        <end position="49"/>
    </location>
</feature>
<sequence length="88" mass="9785">MTPTESTASCNAVRILTHEEFAPKHPHPLSPDNVRIARRADTSVDRHGESNIARQTEPKLKPSENPPETVRTPSDDGEDPMEEDRVST</sequence>
<organism evidence="2">
    <name type="scientific">Brassica cretica</name>
    <name type="common">Mustard</name>
    <dbReference type="NCBI Taxonomy" id="69181"/>
    <lineage>
        <taxon>Eukaryota</taxon>
        <taxon>Viridiplantae</taxon>
        <taxon>Streptophyta</taxon>
        <taxon>Embryophyta</taxon>
        <taxon>Tracheophyta</taxon>
        <taxon>Spermatophyta</taxon>
        <taxon>Magnoliopsida</taxon>
        <taxon>eudicotyledons</taxon>
        <taxon>Gunneridae</taxon>
        <taxon>Pentapetalae</taxon>
        <taxon>rosids</taxon>
        <taxon>malvids</taxon>
        <taxon>Brassicales</taxon>
        <taxon>Brassicaceae</taxon>
        <taxon>Brassiceae</taxon>
        <taxon>Brassica</taxon>
    </lineage>
</organism>
<feature type="region of interest" description="Disordered" evidence="1">
    <location>
        <begin position="19"/>
        <end position="88"/>
    </location>
</feature>
<comment type="caution">
    <text evidence="2">The sequence shown here is derived from an EMBL/GenBank/DDBJ whole genome shotgun (WGS) entry which is preliminary data.</text>
</comment>